<keyword evidence="2" id="KW-1185">Reference proteome</keyword>
<name>A0AAN0T3Q0_HEYCO</name>
<proteinExistence type="predicted"/>
<protein>
    <submittedName>
        <fullName evidence="1">Uncharacterized protein</fullName>
    </submittedName>
</protein>
<reference evidence="2" key="1">
    <citation type="submission" date="2015-01" db="EMBL/GenBank/DDBJ databases">
        <title>Comparative genome analysis of Bacillus coagulans HM-08, Clostridium butyricum HM-68, Bacillus subtilis HM-66 and Bacillus paralicheniformis BL-09.</title>
        <authorList>
            <person name="Zhang H."/>
        </authorList>
    </citation>
    <scope>NUCLEOTIDE SEQUENCE [LARGE SCALE GENOMIC DNA]</scope>
    <source>
        <strain evidence="2">HM-08</strain>
    </source>
</reference>
<evidence type="ECO:0000313" key="2">
    <source>
        <dbReference type="Proteomes" id="UP000032024"/>
    </source>
</evidence>
<gene>
    <name evidence="1" type="ORF">SB48_HM08orf00784</name>
</gene>
<sequence>MDELSVENAQLSLVKPGPTGISPPTENKQHNGICLIGLTNNR</sequence>
<dbReference type="AlphaFoldDB" id="A0AAN0T3Q0"/>
<dbReference type="Proteomes" id="UP000032024">
    <property type="component" value="Chromosome"/>
</dbReference>
<organism evidence="1 2">
    <name type="scientific">Heyndrickxia coagulans</name>
    <name type="common">Weizmannia coagulans</name>
    <dbReference type="NCBI Taxonomy" id="1398"/>
    <lineage>
        <taxon>Bacteria</taxon>
        <taxon>Bacillati</taxon>
        <taxon>Bacillota</taxon>
        <taxon>Bacilli</taxon>
        <taxon>Bacillales</taxon>
        <taxon>Bacillaceae</taxon>
        <taxon>Heyndrickxia</taxon>
    </lineage>
</organism>
<accession>A0AAN0T3Q0</accession>
<evidence type="ECO:0000313" key="1">
    <source>
        <dbReference type="EMBL" id="AJO21305.1"/>
    </source>
</evidence>
<dbReference type="EMBL" id="CP010525">
    <property type="protein sequence ID" value="AJO21305.1"/>
    <property type="molecule type" value="Genomic_DNA"/>
</dbReference>